<comment type="subcellular location">
    <subcellularLocation>
        <location evidence="10">Cell membrane</location>
        <topology evidence="10">Multi-pass membrane protein</topology>
    </subcellularLocation>
</comment>
<dbReference type="NCBIfam" id="NF002780">
    <property type="entry name" value="PRK02898.1"/>
    <property type="match status" value="1"/>
</dbReference>
<proteinExistence type="inferred from homology"/>
<evidence type="ECO:0000256" key="8">
    <source>
        <dbReference type="ARBA" id="ARBA00023136"/>
    </source>
</evidence>
<protein>
    <recommendedName>
        <fullName evidence="10">Cobalt transport protein CbiN</fullName>
    </recommendedName>
    <alternativeName>
        <fullName evidence="10">Energy-coupling factor transporter probable substrate-capture protein CbiN</fullName>
        <shortName evidence="10">ECF transporter S component CbiN</shortName>
    </alternativeName>
</protein>
<evidence type="ECO:0000313" key="13">
    <source>
        <dbReference type="Proteomes" id="UP000017052"/>
    </source>
</evidence>
<dbReference type="Pfam" id="PF02553">
    <property type="entry name" value="CbiN"/>
    <property type="match status" value="1"/>
</dbReference>
<evidence type="ECO:0000256" key="10">
    <source>
        <dbReference type="HAMAP-Rule" id="MF_00330"/>
    </source>
</evidence>
<evidence type="ECO:0000256" key="6">
    <source>
        <dbReference type="ARBA" id="ARBA00022989"/>
    </source>
</evidence>
<comment type="subunit">
    <text evidence="10">Forms an energy-coupling factor (ECF) transporter complex composed of an ATP-binding protein (A component, CbiO), a transmembrane protein (T component, CbiQ) and 2 possible substrate-capture proteins (S components, CbiM and CbiN) of unknown stoichimetry.</text>
</comment>
<sequence length="151" mass="15303">MSETTTSRTGAAGTADTGSSALTSSKKWVTWALLGAVVLIFLISLVVGNKMASDPDEAFGGTDDAATEAAEQAGAEPWFKPLFEPAGEVESGLFAIQAAIGSGIIFFCLGRMSGRRVAGKEAAAEAGSSDAARVADAQVAADAALDRTTNE</sequence>
<evidence type="ECO:0000256" key="9">
    <source>
        <dbReference type="ARBA" id="ARBA00023285"/>
    </source>
</evidence>
<keyword evidence="3 10" id="KW-1003">Cell membrane</keyword>
<dbReference type="GO" id="GO:0015087">
    <property type="term" value="F:cobalt ion transmembrane transporter activity"/>
    <property type="evidence" value="ECO:0007669"/>
    <property type="project" value="UniProtKB-UniRule"/>
</dbReference>
<comment type="function">
    <text evidence="10">Part of the energy-coupling factor (ECF) transporter complex CbiMNOQ involved in cobalt import.</text>
</comment>
<evidence type="ECO:0000256" key="1">
    <source>
        <dbReference type="ARBA" id="ARBA00022426"/>
    </source>
</evidence>
<comment type="pathway">
    <text evidence="10">Cofactor biosynthesis; adenosylcobalamin biosynthesis.</text>
</comment>
<keyword evidence="2 10" id="KW-0813">Transport</keyword>
<dbReference type="AlphaFoldDB" id="U2PWB1"/>
<dbReference type="GeneID" id="95359606"/>
<dbReference type="OrthoDB" id="1551318at2"/>
<dbReference type="HAMAP" id="MF_00330">
    <property type="entry name" value="CbiN"/>
    <property type="match status" value="1"/>
</dbReference>
<dbReference type="RefSeq" id="WP_021797816.1">
    <property type="nucleotide sequence ID" value="NZ_ACVN02000206.1"/>
</dbReference>
<dbReference type="GO" id="GO:0005886">
    <property type="term" value="C:plasma membrane"/>
    <property type="evidence" value="ECO:0007669"/>
    <property type="project" value="UniProtKB-SubCell"/>
</dbReference>
<reference evidence="12" key="1">
    <citation type="submission" date="2013-08" db="EMBL/GenBank/DDBJ databases">
        <authorList>
            <person name="Durkin A.S."/>
            <person name="Haft D.R."/>
            <person name="McCorrison J."/>
            <person name="Torralba M."/>
            <person name="Gillis M."/>
            <person name="Haft D.H."/>
            <person name="Methe B."/>
            <person name="Sutton G."/>
            <person name="Nelson K.E."/>
        </authorList>
    </citation>
    <scope>NUCLEOTIDE SEQUENCE [LARGE SCALE GENOMIC DNA]</scope>
    <source>
        <strain evidence="12">F0233</strain>
    </source>
</reference>
<dbReference type="PANTHER" id="PTHR38662:SF1">
    <property type="entry name" value="COBALT TRANSPORT PROTEIN CBIN"/>
    <property type="match status" value="1"/>
</dbReference>
<keyword evidence="1 10" id="KW-0171">Cobalt transport</keyword>
<evidence type="ECO:0000256" key="2">
    <source>
        <dbReference type="ARBA" id="ARBA00022448"/>
    </source>
</evidence>
<dbReference type="InterPro" id="IPR003705">
    <property type="entry name" value="CbiN"/>
</dbReference>
<evidence type="ECO:0000256" key="3">
    <source>
        <dbReference type="ARBA" id="ARBA00022475"/>
    </source>
</evidence>
<keyword evidence="6 10" id="KW-1133">Transmembrane helix</keyword>
<keyword evidence="7 10" id="KW-0406">Ion transport</keyword>
<comment type="similarity">
    <text evidence="10">Belongs to the CbiN family.</text>
</comment>
<feature type="transmembrane region" description="Helical" evidence="10">
    <location>
        <begin position="91"/>
        <end position="110"/>
    </location>
</feature>
<keyword evidence="13" id="KW-1185">Reference proteome</keyword>
<dbReference type="UniPathway" id="UPA00148"/>
<evidence type="ECO:0000256" key="4">
    <source>
        <dbReference type="ARBA" id="ARBA00022573"/>
    </source>
</evidence>
<keyword evidence="4 10" id="KW-0169">Cobalamin biosynthesis</keyword>
<feature type="region of interest" description="Disordered" evidence="11">
    <location>
        <begin position="1"/>
        <end position="20"/>
    </location>
</feature>
<feature type="transmembrane region" description="Helical" evidence="10">
    <location>
        <begin position="28"/>
        <end position="47"/>
    </location>
</feature>
<dbReference type="PANTHER" id="PTHR38662">
    <property type="entry name" value="COBALT TRANSPORT PROTEIN CBIN"/>
    <property type="match status" value="1"/>
</dbReference>
<comment type="caution">
    <text evidence="12">The sequence shown here is derived from an EMBL/GenBank/DDBJ whole genome shotgun (WGS) entry which is preliminary data.</text>
</comment>
<keyword evidence="8 10" id="KW-0472">Membrane</keyword>
<evidence type="ECO:0000256" key="7">
    <source>
        <dbReference type="ARBA" id="ARBA00023065"/>
    </source>
</evidence>
<dbReference type="Proteomes" id="UP000017052">
    <property type="component" value="Unassembled WGS sequence"/>
</dbReference>
<gene>
    <name evidence="10" type="primary">cbiN</name>
    <name evidence="12" type="ORF">HMPREF0682_2170</name>
</gene>
<dbReference type="GO" id="GO:0009236">
    <property type="term" value="P:cobalamin biosynthetic process"/>
    <property type="evidence" value="ECO:0007669"/>
    <property type="project" value="UniProtKB-UniRule"/>
</dbReference>
<accession>U2PWB1</accession>
<evidence type="ECO:0000256" key="5">
    <source>
        <dbReference type="ARBA" id="ARBA00022692"/>
    </source>
</evidence>
<keyword evidence="5 10" id="KW-0812">Transmembrane</keyword>
<evidence type="ECO:0000313" key="12">
    <source>
        <dbReference type="EMBL" id="ERK54805.1"/>
    </source>
</evidence>
<dbReference type="EMBL" id="ACVN02000206">
    <property type="protein sequence ID" value="ERK54805.1"/>
    <property type="molecule type" value="Genomic_DNA"/>
</dbReference>
<evidence type="ECO:0000256" key="11">
    <source>
        <dbReference type="SAM" id="MobiDB-lite"/>
    </source>
</evidence>
<keyword evidence="9 10" id="KW-0170">Cobalt</keyword>
<organism evidence="12 13">
    <name type="scientific">Propionibacterium acidifaciens F0233</name>
    <dbReference type="NCBI Taxonomy" id="553198"/>
    <lineage>
        <taxon>Bacteria</taxon>
        <taxon>Bacillati</taxon>
        <taxon>Actinomycetota</taxon>
        <taxon>Actinomycetes</taxon>
        <taxon>Propionibacteriales</taxon>
        <taxon>Propionibacteriaceae</taxon>
        <taxon>Propionibacterium</taxon>
    </lineage>
</organism>
<name>U2PWB1_9ACTN</name>